<dbReference type="AlphaFoldDB" id="A0AAE1K9W2"/>
<gene>
    <name evidence="5" type="ORF">Pcinc_027737</name>
</gene>
<evidence type="ECO:0000313" key="5">
    <source>
        <dbReference type="EMBL" id="KAK3866753.1"/>
    </source>
</evidence>
<keyword evidence="6" id="KW-1185">Reference proteome</keyword>
<dbReference type="Proteomes" id="UP001286313">
    <property type="component" value="Unassembled WGS sequence"/>
</dbReference>
<dbReference type="GO" id="GO:0000049">
    <property type="term" value="F:tRNA binding"/>
    <property type="evidence" value="ECO:0007669"/>
    <property type="project" value="TreeGrafter"/>
</dbReference>
<evidence type="ECO:0000256" key="3">
    <source>
        <dbReference type="SAM" id="MobiDB-lite"/>
    </source>
</evidence>
<dbReference type="InterPro" id="IPR057027">
    <property type="entry name" value="TPR_mt"/>
</dbReference>
<accession>A0AAE1K9W2</accession>
<dbReference type="GO" id="GO:0005759">
    <property type="term" value="C:mitochondrial matrix"/>
    <property type="evidence" value="ECO:0007669"/>
    <property type="project" value="TreeGrafter"/>
</dbReference>
<evidence type="ECO:0000313" key="6">
    <source>
        <dbReference type="Proteomes" id="UP001286313"/>
    </source>
</evidence>
<proteinExistence type="predicted"/>
<dbReference type="Pfam" id="PF23276">
    <property type="entry name" value="TPR_24"/>
    <property type="match status" value="1"/>
</dbReference>
<dbReference type="PANTHER" id="PTHR24014">
    <property type="entry name" value="2-OXOGLUTARATE AND IRON-DEPENDENT OXYGENASE DOMAIN-CONTAINING PROTEIN 2"/>
    <property type="match status" value="1"/>
</dbReference>
<name>A0AAE1K9W2_PETCI</name>
<feature type="region of interest" description="Disordered" evidence="3">
    <location>
        <begin position="138"/>
        <end position="178"/>
    </location>
</feature>
<feature type="compositionally biased region" description="Basic residues" evidence="3">
    <location>
        <begin position="462"/>
        <end position="474"/>
    </location>
</feature>
<feature type="region of interest" description="Disordered" evidence="3">
    <location>
        <begin position="56"/>
        <end position="76"/>
    </location>
</feature>
<dbReference type="Pfam" id="PF13041">
    <property type="entry name" value="PPR_2"/>
    <property type="match status" value="1"/>
</dbReference>
<comment type="caution">
    <text evidence="5">The sequence shown here is derived from an EMBL/GenBank/DDBJ whole genome shotgun (WGS) entry which is preliminary data.</text>
</comment>
<feature type="domain" description="Pentatricopeptide repeat-containing protein-mitochondrial" evidence="4">
    <location>
        <begin position="338"/>
        <end position="445"/>
    </location>
</feature>
<evidence type="ECO:0000259" key="4">
    <source>
        <dbReference type="Pfam" id="PF23276"/>
    </source>
</evidence>
<dbReference type="Pfam" id="PF13812">
    <property type="entry name" value="PPR_3"/>
    <property type="match status" value="1"/>
</dbReference>
<organism evidence="5 6">
    <name type="scientific">Petrolisthes cinctipes</name>
    <name type="common">Flat porcelain crab</name>
    <dbReference type="NCBI Taxonomy" id="88211"/>
    <lineage>
        <taxon>Eukaryota</taxon>
        <taxon>Metazoa</taxon>
        <taxon>Ecdysozoa</taxon>
        <taxon>Arthropoda</taxon>
        <taxon>Crustacea</taxon>
        <taxon>Multicrustacea</taxon>
        <taxon>Malacostraca</taxon>
        <taxon>Eumalacostraca</taxon>
        <taxon>Eucarida</taxon>
        <taxon>Decapoda</taxon>
        <taxon>Pleocyemata</taxon>
        <taxon>Anomura</taxon>
        <taxon>Galatheoidea</taxon>
        <taxon>Porcellanidae</taxon>
        <taxon>Petrolisthes</taxon>
    </lineage>
</organism>
<feature type="repeat" description="PPR" evidence="2">
    <location>
        <begin position="352"/>
        <end position="386"/>
    </location>
</feature>
<dbReference type="InterPro" id="IPR011990">
    <property type="entry name" value="TPR-like_helical_dom_sf"/>
</dbReference>
<dbReference type="NCBIfam" id="TIGR00756">
    <property type="entry name" value="PPR"/>
    <property type="match status" value="2"/>
</dbReference>
<dbReference type="Gene3D" id="1.25.40.10">
    <property type="entry name" value="Tetratricopeptide repeat domain"/>
    <property type="match status" value="3"/>
</dbReference>
<dbReference type="PANTHER" id="PTHR24014:SF6">
    <property type="entry name" value="PENTATRICOPEPTIDE REPEAT-CONTAINING PROTEIN 1, MITOCHONDRIAL"/>
    <property type="match status" value="1"/>
</dbReference>
<feature type="compositionally biased region" description="Basic and acidic residues" evidence="3">
    <location>
        <begin position="482"/>
        <end position="491"/>
    </location>
</feature>
<sequence>MSSLKHYLGRYLSPWQSNFSYTHFHRLFYSSSVRDEVDGNDYDTFGRLAALSQETKGLSTSKESKKGKKGRHFPKLENPTVAGIKLESEKNVVSARNEAVLEKWNKIINSRGREILSHTVVQDDSEDDFHILIQKGRTKDNTHSNKNHIQKTGNLQSNFTSRNTNERTPSDPKSTLLTEESYGSSLPLCTEENLGISTQSRPPEKFGTLSPIRVDFENVEGDEGDEAAEAFEEARLRRKHSPVYYGNRMKKLCKEKKLNEALHILEVEMPEVRAKPSEYCYNVLINACGKVGYTKKAFQLYNQLKKRGLKVQDVVYTGLFNACANSPWPTTDGLQRATHLRSQLNEKGYPVNKTSSHAMIKAFGRCGDIKTAFQIVDDMLSQGLLVTTETLNFLLQACITDTVSGFRHAIMVWRKMRKLNLLPDIYSYNLLVQCTAQCKAGESALTSDLLLASPMPQEHQHSSKNIRKSKKTSSAKKVLLVEAKDEPEAKNYEPTNSRQEGGAPEAIVGESHPVSQVSNQNVLLDEQLYPKVEVEREGIGSEGTTGSVMFPSILGQTQTPGAVVALNSLEQAQDRLALLGGPVGLLEQMITDGVKPDLKTVTQMLNSLPSDIQTEEALLSSMKNMGLEPDTQLCNMLIRKRSMRGDTQAAKDVLEVIQDYHLVPDIVTFGCLALGCHHLSDATQLLADMDRAQFRPNLEIMAMLTRNGLVKGNYFFALEMLREMKKRDIQPDEKLLAVLEDSRTRARSLILKQEGKKSRGQKNRQIEGARVFLLEYKMWLKSSGVQLSDHPWAQYQPQHQTLMEDQQNEKPSR</sequence>
<evidence type="ECO:0000256" key="2">
    <source>
        <dbReference type="PROSITE-ProRule" id="PRU00708"/>
    </source>
</evidence>
<feature type="compositionally biased region" description="Polar residues" evidence="3">
    <location>
        <begin position="150"/>
        <end position="163"/>
    </location>
</feature>
<keyword evidence="1" id="KW-0677">Repeat</keyword>
<dbReference type="EMBL" id="JAWQEG010003344">
    <property type="protein sequence ID" value="KAK3866753.1"/>
    <property type="molecule type" value="Genomic_DNA"/>
</dbReference>
<dbReference type="InterPro" id="IPR002885">
    <property type="entry name" value="PPR_rpt"/>
</dbReference>
<protein>
    <recommendedName>
        <fullName evidence="4">Pentatricopeptide repeat-containing protein-mitochondrial domain-containing protein</fullName>
    </recommendedName>
</protein>
<dbReference type="GO" id="GO:0042780">
    <property type="term" value="P:tRNA 3'-end processing"/>
    <property type="evidence" value="ECO:0007669"/>
    <property type="project" value="TreeGrafter"/>
</dbReference>
<reference evidence="5" key="1">
    <citation type="submission" date="2023-10" db="EMBL/GenBank/DDBJ databases">
        <title>Genome assemblies of two species of porcelain crab, Petrolisthes cinctipes and Petrolisthes manimaculis (Anomura: Porcellanidae).</title>
        <authorList>
            <person name="Angst P."/>
        </authorList>
    </citation>
    <scope>NUCLEOTIDE SEQUENCE</scope>
    <source>
        <strain evidence="5">PB745_01</strain>
        <tissue evidence="5">Gill</tissue>
    </source>
</reference>
<dbReference type="PROSITE" id="PS51375">
    <property type="entry name" value="PPR"/>
    <property type="match status" value="2"/>
</dbReference>
<feature type="repeat" description="PPR" evidence="2">
    <location>
        <begin position="277"/>
        <end position="311"/>
    </location>
</feature>
<feature type="region of interest" description="Disordered" evidence="3">
    <location>
        <begin position="454"/>
        <end position="505"/>
    </location>
</feature>
<evidence type="ECO:0000256" key="1">
    <source>
        <dbReference type="ARBA" id="ARBA00022737"/>
    </source>
</evidence>